<evidence type="ECO:0000256" key="1">
    <source>
        <dbReference type="ARBA" id="ARBA00004571"/>
    </source>
</evidence>
<evidence type="ECO:0000256" key="9">
    <source>
        <dbReference type="RuleBase" id="RU003357"/>
    </source>
</evidence>
<dbReference type="InterPro" id="IPR008969">
    <property type="entry name" value="CarboxyPept-like_regulatory"/>
</dbReference>
<evidence type="ECO:0000256" key="5">
    <source>
        <dbReference type="ARBA" id="ARBA00023077"/>
    </source>
</evidence>
<evidence type="ECO:0000256" key="3">
    <source>
        <dbReference type="ARBA" id="ARBA00022452"/>
    </source>
</evidence>
<reference evidence="14" key="1">
    <citation type="submission" date="2018-02" db="EMBL/GenBank/DDBJ databases">
        <title>Genome sequencing of Solimonas sp. HR-BB.</title>
        <authorList>
            <person name="Lee Y."/>
            <person name="Jeon C.O."/>
        </authorList>
    </citation>
    <scope>NUCLEOTIDE SEQUENCE [LARGE SCALE GENOMIC DNA]</scope>
    <source>
        <strain evidence="14">HR-U</strain>
    </source>
</reference>
<dbReference type="GO" id="GO:0009279">
    <property type="term" value="C:cell outer membrane"/>
    <property type="evidence" value="ECO:0007669"/>
    <property type="project" value="UniProtKB-SubCell"/>
</dbReference>
<comment type="similarity">
    <text evidence="8 9">Belongs to the TonB-dependent receptor family.</text>
</comment>
<dbReference type="InterPro" id="IPR000531">
    <property type="entry name" value="Beta-barrel_TonB"/>
</dbReference>
<evidence type="ECO:0000256" key="7">
    <source>
        <dbReference type="ARBA" id="ARBA00023237"/>
    </source>
</evidence>
<dbReference type="Proteomes" id="UP000239590">
    <property type="component" value="Unassembled WGS sequence"/>
</dbReference>
<dbReference type="EMBL" id="PTRA01000001">
    <property type="protein sequence ID" value="PQA58467.1"/>
    <property type="molecule type" value="Genomic_DNA"/>
</dbReference>
<keyword evidence="3 8" id="KW-1134">Transmembrane beta strand</keyword>
<dbReference type="SUPFAM" id="SSF56935">
    <property type="entry name" value="Porins"/>
    <property type="match status" value="1"/>
</dbReference>
<dbReference type="Gene3D" id="2.60.40.1120">
    <property type="entry name" value="Carboxypeptidase-like, regulatory domain"/>
    <property type="match status" value="1"/>
</dbReference>
<keyword evidence="13" id="KW-0675">Receptor</keyword>
<evidence type="ECO:0000256" key="6">
    <source>
        <dbReference type="ARBA" id="ARBA00023136"/>
    </source>
</evidence>
<keyword evidence="7 8" id="KW-0998">Cell outer membrane</keyword>
<evidence type="ECO:0000259" key="12">
    <source>
        <dbReference type="Pfam" id="PF07715"/>
    </source>
</evidence>
<keyword evidence="2 8" id="KW-0813">Transport</keyword>
<evidence type="ECO:0000256" key="4">
    <source>
        <dbReference type="ARBA" id="ARBA00022692"/>
    </source>
</evidence>
<gene>
    <name evidence="13" type="ORF">C5O19_01980</name>
</gene>
<keyword evidence="4 8" id="KW-0812">Transmembrane</keyword>
<feature type="signal peptide" evidence="10">
    <location>
        <begin position="1"/>
        <end position="24"/>
    </location>
</feature>
<proteinExistence type="inferred from homology"/>
<dbReference type="OrthoDB" id="9805434at2"/>
<keyword evidence="14" id="KW-1185">Reference proteome</keyword>
<name>A0A2S7IL70_9BACT</name>
<comment type="subcellular location">
    <subcellularLocation>
        <location evidence="1 8">Cell outer membrane</location>
        <topology evidence="1 8">Multi-pass membrane protein</topology>
    </subcellularLocation>
</comment>
<evidence type="ECO:0000256" key="10">
    <source>
        <dbReference type="SAM" id="SignalP"/>
    </source>
</evidence>
<dbReference type="Gene3D" id="2.40.170.20">
    <property type="entry name" value="TonB-dependent receptor, beta-barrel domain"/>
    <property type="match status" value="1"/>
</dbReference>
<comment type="caution">
    <text evidence="13">The sequence shown here is derived from an EMBL/GenBank/DDBJ whole genome shotgun (WGS) entry which is preliminary data.</text>
</comment>
<dbReference type="Pfam" id="PF07715">
    <property type="entry name" value="Plug"/>
    <property type="match status" value="1"/>
</dbReference>
<dbReference type="AlphaFoldDB" id="A0A2S7IL70"/>
<dbReference type="PROSITE" id="PS52016">
    <property type="entry name" value="TONB_DEPENDENT_REC_3"/>
    <property type="match status" value="1"/>
</dbReference>
<evidence type="ECO:0000256" key="2">
    <source>
        <dbReference type="ARBA" id="ARBA00022448"/>
    </source>
</evidence>
<accession>A0A2S7IL70</accession>
<dbReference type="PANTHER" id="PTHR47234">
    <property type="match status" value="1"/>
</dbReference>
<keyword evidence="10" id="KW-0732">Signal</keyword>
<dbReference type="Pfam" id="PF13715">
    <property type="entry name" value="CarbopepD_reg_2"/>
    <property type="match status" value="1"/>
</dbReference>
<dbReference type="InterPro" id="IPR036942">
    <property type="entry name" value="Beta-barrel_TonB_sf"/>
</dbReference>
<evidence type="ECO:0000259" key="11">
    <source>
        <dbReference type="Pfam" id="PF00593"/>
    </source>
</evidence>
<feature type="chain" id="PRO_5015610480" evidence="10">
    <location>
        <begin position="25"/>
        <end position="920"/>
    </location>
</feature>
<dbReference type="InterPro" id="IPR039426">
    <property type="entry name" value="TonB-dep_rcpt-like"/>
</dbReference>
<dbReference type="InterPro" id="IPR012910">
    <property type="entry name" value="Plug_dom"/>
</dbReference>
<dbReference type="SUPFAM" id="SSF49464">
    <property type="entry name" value="Carboxypeptidase regulatory domain-like"/>
    <property type="match status" value="1"/>
</dbReference>
<dbReference type="RefSeq" id="WP_104709684.1">
    <property type="nucleotide sequence ID" value="NZ_PTRA01000001.1"/>
</dbReference>
<dbReference type="Gene3D" id="2.170.130.10">
    <property type="entry name" value="TonB-dependent receptor, plug domain"/>
    <property type="match status" value="1"/>
</dbReference>
<dbReference type="InterPro" id="IPR037066">
    <property type="entry name" value="Plug_dom_sf"/>
</dbReference>
<sequence length="920" mass="99452">MKHLITSKLFFLLIGMLLSGLTFAQQATLRGKVTSGGEALVGATITVGRSGALTNASGEYSLSVSPGTLTVMAGFVGYKNQTQTVTVAAGETATLDFALEPGVELNEVVVIGSRSQPRTQLDSPVPVDVLDVKRLTRDAPQVTLNQILNYAAPSFSSNTQSLGDGTDHIDPASIRGLGPDQVLVLINGKRRHTSSLVNVNGTVGRGSVGTDLNAIPVSAIDRIEILRDGASAQYGSDAIAGVINIVLKSAVNHFDANVTTGGYITQSNGKNIQDGQNVQVALNYGLPLGEKGGYINFSGSFDQREPTNRGGVYNGVIYPTYPGGVDDTEGFLARTNTTREDYSLIVGQSQFRSGQFFFNAAVPLGNNAEIYSFGGLGYRRGLSPGFYRYPNDARNVLEVYPLGFMPYIGSDIYDRSVSVGIRGDVNDWHIDFSNTLGQNQFEFRVENSINASLLTASPTVFRAGGPRFTQNTFNLDFTRKFDVLSGLNLAFGGEYRFERYQLLPGDPNSYTNYGTARQVGVDATGKPILIPDPAGPVNTLFGPNGSPRPGGAQVFPGFRPENAVNANRTSVAAYGEVELNVSEAFLVDGAIRYENYSDFGSTLNGKISLRYKITDQIALRASTNTGFRAPSLQQRYYTNTSTVFTNGVANEVGVFPNNSRAAQLVGIPSLRPEKSQSVSAGVTGNLGSFKVTVDGYFTRINDRVIFTDQFAGSNAANASEADRQLYDILLQANATRAQFFANAIDTETKGIDAVLTYSERLGRGTFRADLAGSFFQTRQVGAVKASELLQGKEDIYFSNASRIYLERAIPNKKVNLTLTYNLGKFNVFLRNNYFGGVTEAVNAIERQQYYTPKVITDIGVGYSIAKPVRITIGSNNLFDVYPDRMTVAANSNSGQFLYSRTANQFGFNGRYVFGRVEINL</sequence>
<organism evidence="13 14">
    <name type="scientific">Siphonobacter curvatus</name>
    <dbReference type="NCBI Taxonomy" id="2094562"/>
    <lineage>
        <taxon>Bacteria</taxon>
        <taxon>Pseudomonadati</taxon>
        <taxon>Bacteroidota</taxon>
        <taxon>Cytophagia</taxon>
        <taxon>Cytophagales</taxon>
        <taxon>Cytophagaceae</taxon>
        <taxon>Siphonobacter</taxon>
    </lineage>
</organism>
<keyword evidence="6 8" id="KW-0472">Membrane</keyword>
<keyword evidence="5 9" id="KW-0798">TonB box</keyword>
<evidence type="ECO:0000256" key="8">
    <source>
        <dbReference type="PROSITE-ProRule" id="PRU01360"/>
    </source>
</evidence>
<evidence type="ECO:0000313" key="14">
    <source>
        <dbReference type="Proteomes" id="UP000239590"/>
    </source>
</evidence>
<protein>
    <submittedName>
        <fullName evidence="13">TonB-dependent receptor</fullName>
    </submittedName>
</protein>
<evidence type="ECO:0000313" key="13">
    <source>
        <dbReference type="EMBL" id="PQA58467.1"/>
    </source>
</evidence>
<dbReference type="Pfam" id="PF00593">
    <property type="entry name" value="TonB_dep_Rec_b-barrel"/>
    <property type="match status" value="1"/>
</dbReference>
<feature type="domain" description="TonB-dependent receptor-like beta-barrel" evidence="11">
    <location>
        <begin position="422"/>
        <end position="877"/>
    </location>
</feature>
<feature type="domain" description="TonB-dependent receptor plug" evidence="12">
    <location>
        <begin position="120"/>
        <end position="242"/>
    </location>
</feature>
<dbReference type="PANTHER" id="PTHR47234:SF3">
    <property type="entry name" value="SECRETIN_TONB SHORT N-TERMINAL DOMAIN-CONTAINING PROTEIN"/>
    <property type="match status" value="1"/>
</dbReference>